<name>A0A836BXQ9_9CHLO</name>
<keyword evidence="4" id="KW-0964">Secreted</keyword>
<evidence type="ECO:0000256" key="5">
    <source>
        <dbReference type="ARBA" id="ARBA00022729"/>
    </source>
</evidence>
<keyword evidence="5" id="KW-0732">Signal</keyword>
<dbReference type="NCBIfam" id="TIGR01376">
    <property type="entry name" value="POMP_repeat"/>
    <property type="match status" value="1"/>
</dbReference>
<dbReference type="PANTHER" id="PTHR11319:SF35">
    <property type="entry name" value="OUTER MEMBRANE PROTEIN PMPC-RELATED"/>
    <property type="match status" value="1"/>
</dbReference>
<proteinExistence type="predicted"/>
<dbReference type="EMBL" id="JAEHOE010000053">
    <property type="protein sequence ID" value="KAG2491454.1"/>
    <property type="molecule type" value="Genomic_DNA"/>
</dbReference>
<feature type="compositionally biased region" description="Pro residues" evidence="8">
    <location>
        <begin position="665"/>
        <end position="688"/>
    </location>
</feature>
<feature type="region of interest" description="Disordered" evidence="8">
    <location>
        <begin position="1409"/>
        <end position="1525"/>
    </location>
</feature>
<dbReference type="InterPro" id="IPR039448">
    <property type="entry name" value="Beta_helix"/>
</dbReference>
<evidence type="ECO:0000313" key="11">
    <source>
        <dbReference type="Proteomes" id="UP000612055"/>
    </source>
</evidence>
<feature type="compositionally biased region" description="Pro residues" evidence="8">
    <location>
        <begin position="1418"/>
        <end position="1436"/>
    </location>
</feature>
<keyword evidence="7" id="KW-0998">Cell outer membrane</keyword>
<feature type="compositionally biased region" description="Basic residues" evidence="8">
    <location>
        <begin position="1505"/>
        <end position="1519"/>
    </location>
</feature>
<feature type="region of interest" description="Disordered" evidence="8">
    <location>
        <begin position="657"/>
        <end position="707"/>
    </location>
</feature>
<comment type="caution">
    <text evidence="10">The sequence shown here is derived from an EMBL/GenBank/DDBJ whole genome shotgun (WGS) entry which is preliminary data.</text>
</comment>
<dbReference type="SMART" id="SM00710">
    <property type="entry name" value="PbH1"/>
    <property type="match status" value="13"/>
</dbReference>
<evidence type="ECO:0000256" key="2">
    <source>
        <dbReference type="ARBA" id="ARBA00004442"/>
    </source>
</evidence>
<evidence type="ECO:0000256" key="8">
    <source>
        <dbReference type="SAM" id="MobiDB-lite"/>
    </source>
</evidence>
<keyword evidence="11" id="KW-1185">Reference proteome</keyword>
<dbReference type="InterPro" id="IPR011050">
    <property type="entry name" value="Pectin_lyase_fold/virulence"/>
</dbReference>
<dbReference type="PANTHER" id="PTHR11319">
    <property type="entry name" value="G PROTEIN-COUPLED RECEPTOR-RELATED"/>
    <property type="match status" value="1"/>
</dbReference>
<dbReference type="OrthoDB" id="2013794at2759"/>
<dbReference type="InterPro" id="IPR012334">
    <property type="entry name" value="Pectin_lyas_fold"/>
</dbReference>
<feature type="domain" description="Right handed beta helix" evidence="9">
    <location>
        <begin position="1240"/>
        <end position="1394"/>
    </location>
</feature>
<dbReference type="SUPFAM" id="SSF51126">
    <property type="entry name" value="Pectin lyase-like"/>
    <property type="match status" value="4"/>
</dbReference>
<keyword evidence="6" id="KW-0472">Membrane</keyword>
<dbReference type="InterPro" id="IPR006626">
    <property type="entry name" value="PbH1"/>
</dbReference>
<evidence type="ECO:0000256" key="7">
    <source>
        <dbReference type="ARBA" id="ARBA00023237"/>
    </source>
</evidence>
<protein>
    <recommendedName>
        <fullName evidence="9">Right handed beta helix domain-containing protein</fullName>
    </recommendedName>
</protein>
<sequence>MDVLSKLDTASTGTAAVYPDETGMFGAIQLKDAADVAITRFSVSRFDYSVDPFALSIVNCARCALSNVSVTAIVLRNSLASAVFVNSCDGLTITNLTISNMGGWNEAESFSASGTFLSTLNANVALSDGLVERTTVDGAASLSVSGGSVSVSNVVWRRLSSSESTPDFPRGRVIQASDNASLSLQACVLDDVQARTGQALIHSASGASIVVAAGTQILPATPAAGGTAGEAVLAEAQGSSVSLQDLAVSAPLALAARFGAHLSLQRLAFTGIRNLTQPLVALSLMATASIEDCKFEQVGVAEPAGFVPDLTVVLSATASSAAVVSGCSFTAVTGAANTPSQVLLADGGSSLSVSRCRFAELGGWAAAVRADGRSALLLEYTQLRDINIAAPEGAEARGLVVIEGGSVLNATQTAWMRVQVDSGVGAAAGAALTATAAGDITLDNCVFSDVTTPQANVVSLSFIDASSTVLVDSCRWSNVTSLSALALQNVSGPAAVRNSAFSGCRLGGAVRASSCGRVAVEGCSFARNQAPLGGAIAAEWSAVQVSDSAFDSNTALDRGGAVLAMSRSALALRNCSFDGNTAGASGGAVFFSEGSLDASGVAFRRNLAVGTGDAIGMGGAISCVDGTGQVTASAFSQNRAIGAPELADISAFDCTIDTGNSTFEPAPPAEEPPMSAPPGEDPPEPPSELPAVSPSPGTDAPPAPRAPLEGAATECEVVLRASPEDRSRVVPPVVLSCWGEPVTLSVGFDYLAHVDPGSTGSAVLVSDEVTFAGLTVQSAANVTFTRVILENYDYPIESAALTLLNCAHCKVRGLQVNDIWLRQPGSAVVQVANSADVEISDFVATNLGGWVESQSFSASGTFLTAVNSANVTLLRGTLQRTTVDGAASLDVSGGSVTLSDVSWSGLEASDSTPDYPRGRVVQASDGANVTLTSCILDMVQARPFQALVHAASGASVALTTGTTIRPALPSADGDGASGEVLLAEALGSSVSLKHATINEPMVFAARFGAALAVRNVAFSGIAGLQQPLLQLAGAAAVVEACTFGEISAAQGDAGGGGGGASALVLSATQGSVANVSACAFSGLGWPVDMDRQVLSADGNTTLVVHKCVFSELGGTGKAIRASGGSQLTLDQTSFNDIDASASASADPETGGQARAIVHVDGSRLVAMSSAWGRIDLGDAENGAAVLASGGSVSFDACSFNAIDAPQGYGVWVTDPTGDDVAVNVAYTTWREVRSQRALRIEAAGAPVVVRSNSFTDCSSGGALQVSNSPAVTLAGSAFQSNSAGSGAAVATEACNMTVTDSFFSANQAEERGGAILATGSGALTLVNCSFEANLAAATSGISGGAVYVEDVALRATNGMFVGNTANAAGGAIGCYEGSVTVEGSTFGGNAATGAAGTNDIGQYECKLDIRNSSTDGGYPPPQAGASQPPPGHPRPPATAGHAGPPPPGYPGTAPPPLSPAAPPSPPALLPSPSPEPEPEPRPAPKRKPRHSPPGSRKQPPPSVRLVRRRVPPGKWHRQPAARQGF</sequence>
<reference evidence="10" key="1">
    <citation type="journal article" date="2020" name="bioRxiv">
        <title>Comparative genomics of Chlamydomonas.</title>
        <authorList>
            <person name="Craig R.J."/>
            <person name="Hasan A.R."/>
            <person name="Ness R.W."/>
            <person name="Keightley P.D."/>
        </authorList>
    </citation>
    <scope>NUCLEOTIDE SEQUENCE</scope>
    <source>
        <strain evidence="10">CCAP 11/70</strain>
    </source>
</reference>
<evidence type="ECO:0000256" key="6">
    <source>
        <dbReference type="ARBA" id="ARBA00023136"/>
    </source>
</evidence>
<evidence type="ECO:0000256" key="4">
    <source>
        <dbReference type="ARBA" id="ARBA00022525"/>
    </source>
</evidence>
<dbReference type="InterPro" id="IPR003368">
    <property type="entry name" value="POMP_repeat"/>
</dbReference>
<gene>
    <name evidence="10" type="ORF">HYH03_010240</name>
</gene>
<accession>A0A836BXQ9</accession>
<evidence type="ECO:0000256" key="1">
    <source>
        <dbReference type="ARBA" id="ARBA00004196"/>
    </source>
</evidence>
<evidence type="ECO:0000256" key="3">
    <source>
        <dbReference type="ARBA" id="ARBA00004613"/>
    </source>
</evidence>
<feature type="compositionally biased region" description="Pro residues" evidence="8">
    <location>
        <begin position="1443"/>
        <end position="1475"/>
    </location>
</feature>
<dbReference type="Gene3D" id="2.160.20.10">
    <property type="entry name" value="Single-stranded right-handed beta-helix, Pectin lyase-like"/>
    <property type="match status" value="1"/>
</dbReference>
<evidence type="ECO:0000259" key="9">
    <source>
        <dbReference type="Pfam" id="PF13229"/>
    </source>
</evidence>
<organism evidence="10 11">
    <name type="scientific">Edaphochlamys debaryana</name>
    <dbReference type="NCBI Taxonomy" id="47281"/>
    <lineage>
        <taxon>Eukaryota</taxon>
        <taxon>Viridiplantae</taxon>
        <taxon>Chlorophyta</taxon>
        <taxon>core chlorophytes</taxon>
        <taxon>Chlorophyceae</taxon>
        <taxon>CS clade</taxon>
        <taxon>Chlamydomonadales</taxon>
        <taxon>Chlamydomonadales incertae sedis</taxon>
        <taxon>Edaphochlamys</taxon>
    </lineage>
</organism>
<feature type="domain" description="Right handed beta helix" evidence="9">
    <location>
        <begin position="462"/>
        <end position="626"/>
    </location>
</feature>
<comment type="subcellular location">
    <subcellularLocation>
        <location evidence="1">Cell envelope</location>
    </subcellularLocation>
    <subcellularLocation>
        <location evidence="2">Cell outer membrane</location>
    </subcellularLocation>
    <subcellularLocation>
        <location evidence="3">Secreted</location>
    </subcellularLocation>
</comment>
<dbReference type="GO" id="GO:0005576">
    <property type="term" value="C:extracellular region"/>
    <property type="evidence" value="ECO:0007669"/>
    <property type="project" value="UniProtKB-SubCell"/>
</dbReference>
<evidence type="ECO:0000313" key="10">
    <source>
        <dbReference type="EMBL" id="KAG2491454.1"/>
    </source>
</evidence>
<dbReference type="Proteomes" id="UP000612055">
    <property type="component" value="Unassembled WGS sequence"/>
</dbReference>
<dbReference type="Pfam" id="PF13229">
    <property type="entry name" value="Beta_helix"/>
    <property type="match status" value="2"/>
</dbReference>